<dbReference type="InterPro" id="IPR033181">
    <property type="entry name" value="Mic26_fungi"/>
</dbReference>
<name>A0A9N9U1G5_9HYPO</name>
<protein>
    <recommendedName>
        <fullName evidence="1">MICOS complex subunit</fullName>
    </recommendedName>
</protein>
<dbReference type="InterPro" id="IPR019166">
    <property type="entry name" value="MIC26/MIC27"/>
</dbReference>
<sequence>MAARVLFQRRALAPLATIALSGMVLAPSTIYAEAPTEFKRKPIYDDTDFPSTIPSPLTPPKAPSTAPVDDETKPKKLTPTDRLAIQIGNARLFLYQYAVKAEDAVNSTMDSAFDLEQSFTKTIADLAPSRESGERLMPGAIYVLVAAMAGSIVTRNRSIILRSTLPLAVGIGAGWSVLPVTMRNISDLVWKYEERVPVVAQAHLSLRNSLEKSASFVKVHKDIGARYVDDKVTDTREALEGWVRKGK</sequence>
<evidence type="ECO:0000313" key="4">
    <source>
        <dbReference type="Proteomes" id="UP000754883"/>
    </source>
</evidence>
<reference evidence="3 4" key="2">
    <citation type="submission" date="2021-10" db="EMBL/GenBank/DDBJ databases">
        <authorList>
            <person name="Piombo E."/>
        </authorList>
    </citation>
    <scope>NUCLEOTIDE SEQUENCE [LARGE SCALE GENOMIC DNA]</scope>
</reference>
<keyword evidence="1" id="KW-0472">Membrane</keyword>
<dbReference type="GO" id="GO:0061617">
    <property type="term" value="C:MICOS complex"/>
    <property type="evidence" value="ECO:0007669"/>
    <property type="project" value="UniProtKB-UniRule"/>
</dbReference>
<dbReference type="PANTHER" id="PTHR28268:SF1">
    <property type="entry name" value="MICOS SUBUNIT MIC26"/>
    <property type="match status" value="1"/>
</dbReference>
<evidence type="ECO:0000256" key="2">
    <source>
        <dbReference type="SAM" id="MobiDB-lite"/>
    </source>
</evidence>
<dbReference type="Pfam" id="PF09769">
    <property type="entry name" value="ApoO"/>
    <property type="match status" value="1"/>
</dbReference>
<keyword evidence="1" id="KW-0496">Mitochondrion</keyword>
<reference evidence="4" key="1">
    <citation type="submission" date="2019-06" db="EMBL/GenBank/DDBJ databases">
        <authorList>
            <person name="Broberg M."/>
        </authorList>
    </citation>
    <scope>NUCLEOTIDE SEQUENCE [LARGE SCALE GENOMIC DNA]</scope>
</reference>
<dbReference type="Proteomes" id="UP000754883">
    <property type="component" value="Unassembled WGS sequence"/>
</dbReference>
<comment type="function">
    <text evidence="1">Component of the MICOS complex, a large protein complex of the mitochondrial inner membrane that plays crucial roles in the maintenance of crista junctions, inner membrane architecture, and formation of contact sites to the outer membrane.</text>
</comment>
<keyword evidence="1" id="KW-0999">Mitochondrion inner membrane</keyword>
<dbReference type="PANTHER" id="PTHR28268">
    <property type="entry name" value="MICOS SUBUNIT MIC26"/>
    <property type="match status" value="1"/>
</dbReference>
<dbReference type="EMBL" id="CABFNO020001240">
    <property type="protein sequence ID" value="CAG9971701.1"/>
    <property type="molecule type" value="Genomic_DNA"/>
</dbReference>
<accession>A0A9N9U1G5</accession>
<evidence type="ECO:0000313" key="3">
    <source>
        <dbReference type="EMBL" id="CAG9971701.1"/>
    </source>
</evidence>
<dbReference type="GO" id="GO:0044284">
    <property type="term" value="C:mitochondrial crista junction"/>
    <property type="evidence" value="ECO:0007669"/>
    <property type="project" value="TreeGrafter"/>
</dbReference>
<comment type="subcellular location">
    <subcellularLocation>
        <location evidence="1">Mitochondrion inner membrane</location>
    </subcellularLocation>
</comment>
<proteinExistence type="predicted"/>
<evidence type="ECO:0000256" key="1">
    <source>
        <dbReference type="RuleBase" id="RU363021"/>
    </source>
</evidence>
<gene>
    <name evidence="3" type="ORF">CBYS24578_00000634</name>
</gene>
<keyword evidence="4" id="KW-1185">Reference proteome</keyword>
<comment type="subunit">
    <text evidence="1">Component of the mitochondrial contact site and cristae organizing system (MICOS) complex.</text>
</comment>
<dbReference type="OrthoDB" id="2399148at2759"/>
<dbReference type="AlphaFoldDB" id="A0A9N9U1G5"/>
<comment type="caution">
    <text evidence="3">The sequence shown here is derived from an EMBL/GenBank/DDBJ whole genome shotgun (WGS) entry which is preliminary data.</text>
</comment>
<feature type="region of interest" description="Disordered" evidence="2">
    <location>
        <begin position="43"/>
        <end position="79"/>
    </location>
</feature>
<dbReference type="GO" id="GO:0042407">
    <property type="term" value="P:cristae formation"/>
    <property type="evidence" value="ECO:0007669"/>
    <property type="project" value="InterPro"/>
</dbReference>
<organism evidence="3 4">
    <name type="scientific">Clonostachys byssicola</name>
    <dbReference type="NCBI Taxonomy" id="160290"/>
    <lineage>
        <taxon>Eukaryota</taxon>
        <taxon>Fungi</taxon>
        <taxon>Dikarya</taxon>
        <taxon>Ascomycota</taxon>
        <taxon>Pezizomycotina</taxon>
        <taxon>Sordariomycetes</taxon>
        <taxon>Hypocreomycetidae</taxon>
        <taxon>Hypocreales</taxon>
        <taxon>Bionectriaceae</taxon>
        <taxon>Clonostachys</taxon>
    </lineage>
</organism>